<comment type="function">
    <text evidence="6">Subunit of the V1 complex of vacuolar(H+)-ATPase (V-ATPase), a multisubunit enzyme composed of a peripheral complex (V1) that hydrolyzes ATP and a membrane integral complex (V0) that translocates protons. V-ATPase is responsible for acidifying and maintaining the pH of intracellular compartments and in some cell types, is targeted to the plasma membrane, where it is responsible for acidifying the extracellular environment. Subunit C is necessary for the assembly of the catalytic sector of the enzyme and is likely to have a specific function in its catalytic activity.</text>
</comment>
<keyword evidence="7" id="KW-0175">Coiled coil</keyword>
<dbReference type="GO" id="GO:0046961">
    <property type="term" value="F:proton-transporting ATPase activity, rotational mechanism"/>
    <property type="evidence" value="ECO:0007669"/>
    <property type="project" value="InterPro"/>
</dbReference>
<feature type="coiled-coil region" evidence="7">
    <location>
        <begin position="129"/>
        <end position="163"/>
    </location>
</feature>
<dbReference type="AlphaFoldDB" id="A0AAF0JFQ5"/>
<dbReference type="CDD" id="cd14785">
    <property type="entry name" value="V-ATPase_C"/>
    <property type="match status" value="1"/>
</dbReference>
<keyword evidence="9" id="KW-1185">Reference proteome</keyword>
<dbReference type="PANTHER" id="PTHR10137:SF0">
    <property type="entry name" value="V-TYPE PROTON ATPASE SUBUNIT C"/>
    <property type="match status" value="1"/>
</dbReference>
<organism evidence="8 9">
    <name type="scientific">Malassezia psittaci</name>
    <dbReference type="NCBI Taxonomy" id="1821823"/>
    <lineage>
        <taxon>Eukaryota</taxon>
        <taxon>Fungi</taxon>
        <taxon>Dikarya</taxon>
        <taxon>Basidiomycota</taxon>
        <taxon>Ustilaginomycotina</taxon>
        <taxon>Malasseziomycetes</taxon>
        <taxon>Malasseziales</taxon>
        <taxon>Malasseziaceae</taxon>
        <taxon>Malassezia</taxon>
    </lineage>
</organism>
<gene>
    <name evidence="8" type="primary">VMA5</name>
    <name evidence="8" type="ORF">MPSI1_003661</name>
</gene>
<evidence type="ECO:0000256" key="2">
    <source>
        <dbReference type="ARBA" id="ARBA00022448"/>
    </source>
</evidence>
<dbReference type="EMBL" id="CP118380">
    <property type="protein sequence ID" value="WFD44985.1"/>
    <property type="molecule type" value="Genomic_DNA"/>
</dbReference>
<evidence type="ECO:0000313" key="9">
    <source>
        <dbReference type="Proteomes" id="UP001214628"/>
    </source>
</evidence>
<dbReference type="PANTHER" id="PTHR10137">
    <property type="entry name" value="V-TYPE PROTON ATPASE SUBUNIT C"/>
    <property type="match status" value="1"/>
</dbReference>
<protein>
    <recommendedName>
        <fullName evidence="6">V-type proton ATPase subunit C</fullName>
    </recommendedName>
</protein>
<evidence type="ECO:0000256" key="4">
    <source>
        <dbReference type="ARBA" id="ARBA00023065"/>
    </source>
</evidence>
<keyword evidence="4 6" id="KW-0406">Ion transport</keyword>
<evidence type="ECO:0000313" key="8">
    <source>
        <dbReference type="EMBL" id="WFD44985.1"/>
    </source>
</evidence>
<dbReference type="InterPro" id="IPR004907">
    <property type="entry name" value="ATPase_V1-cplx_csu"/>
</dbReference>
<accession>A0AAF0JFQ5</accession>
<dbReference type="FunFam" id="3.30.70.100:FF:000002">
    <property type="entry name" value="V-type proton ATPase subunit C"/>
    <property type="match status" value="1"/>
</dbReference>
<evidence type="ECO:0000256" key="5">
    <source>
        <dbReference type="ARBA" id="ARBA00053565"/>
    </source>
</evidence>
<dbReference type="Gene3D" id="3.30.70.100">
    <property type="match status" value="1"/>
</dbReference>
<evidence type="ECO:0000256" key="3">
    <source>
        <dbReference type="ARBA" id="ARBA00022781"/>
    </source>
</evidence>
<dbReference type="InterPro" id="IPR036132">
    <property type="entry name" value="Vac_ATP_synth_c_sf"/>
</dbReference>
<dbReference type="Proteomes" id="UP001214628">
    <property type="component" value="Chromosome 6"/>
</dbReference>
<comment type="function">
    <text evidence="5">Subunit of the V1 complex of vacuolar(H+)-ATPase (V-ATPase), a multisubunit enzyme composed of a peripheral complex (V1) that hydrolyzes ATP and a membrane integral complex (V0) that translocates protons. V-ATPase is responsible for acidifying and maintaining the pH of intracellular compartments. Subunit C is necessary for the assembly of the catalytic sector of the enzyme and is likely to have a specific function in its catalytic activity. Reversibly leaves the enzyme after glucose depletion, causing the catalytic subcomplex V1 to detach from the V0 section.</text>
</comment>
<dbReference type="Pfam" id="PF03223">
    <property type="entry name" value="V-ATPase_C"/>
    <property type="match status" value="1"/>
</dbReference>
<evidence type="ECO:0000256" key="1">
    <source>
        <dbReference type="ARBA" id="ARBA00006138"/>
    </source>
</evidence>
<dbReference type="GO" id="GO:0000221">
    <property type="term" value="C:vacuolar proton-transporting V-type ATPase, V1 domain"/>
    <property type="evidence" value="ECO:0007669"/>
    <property type="project" value="TreeGrafter"/>
</dbReference>
<keyword evidence="2 6" id="KW-0813">Transport</keyword>
<sequence length="396" mass="45891">MPSDSSYWIVSVPVQEEKSAQQMYQDVSQRLVKDGAADSSDLAPLPFPSFKTGTLESLLSLSEDLPKTESLFESVVNRIVDALRSLFNDDAQAMNEHLMIEDESVEEYLMHWRWNATKYRADRPLPDLIETLSKEMQTIDNVMKQKLNNYNLTKGQLQQLERKKHGNLSMCSLADIVQKDDVVDQKSDFLTTLLVVVPKNLRKNWLDSYERLTAMVVPRSSNELAKDEEYFLFNVTLFKKVEQQFIQKAREHKFQVRDFVYDQKQLQREREELDEAGASEKQLWTELVRLSRANFADAYQALIHYRVLRTFIESVLRFGLPPNYSAVVICPNARKVKQLLKSLVSEYAYLDEYLGKEETKSKNDSGPSQETPGEYTNLLEQEVYPFVLTEQPMIVV</sequence>
<dbReference type="Gene3D" id="3.30.70.1180">
    <property type="entry name" value="Vacuolar atp synthase subunit c, domain 1"/>
    <property type="match status" value="1"/>
</dbReference>
<name>A0AAF0JFQ5_9BASI</name>
<keyword evidence="3 6" id="KW-0375">Hydrogen ion transport</keyword>
<proteinExistence type="inferred from homology"/>
<comment type="similarity">
    <text evidence="1 6">Belongs to the V-ATPase C subunit family.</text>
</comment>
<dbReference type="Gene3D" id="1.20.1460.10">
    <property type="entry name" value="subunit c (vma5p) of the yeast v-atpase, domain 2"/>
    <property type="match status" value="1"/>
</dbReference>
<dbReference type="SUPFAM" id="SSF118203">
    <property type="entry name" value="Vacuolar ATP synthase subunit C"/>
    <property type="match status" value="1"/>
</dbReference>
<evidence type="ECO:0000256" key="6">
    <source>
        <dbReference type="RuleBase" id="RU364010"/>
    </source>
</evidence>
<evidence type="ECO:0000256" key="7">
    <source>
        <dbReference type="SAM" id="Coils"/>
    </source>
</evidence>
<reference evidence="8" key="1">
    <citation type="submission" date="2023-02" db="EMBL/GenBank/DDBJ databases">
        <title>Mating type loci evolution in Malassezia.</title>
        <authorList>
            <person name="Coelho M.A."/>
        </authorList>
    </citation>
    <scope>NUCLEOTIDE SEQUENCE</scope>
    <source>
        <strain evidence="8">CBS 14136</strain>
    </source>
</reference>
<comment type="subunit">
    <text evidence="6">V-ATPase is a heteromultimeric enzyme composed of a peripheral catalytic V1 complex (components A to H) attached to an integral membrane V0 proton pore complex.</text>
</comment>